<dbReference type="EC" id="2.6.1.92" evidence="4"/>
<name>A0ABS7DER6_9GAMM</name>
<dbReference type="SUPFAM" id="SSF53383">
    <property type="entry name" value="PLP-dependent transferases"/>
    <property type="match status" value="1"/>
</dbReference>
<keyword evidence="4" id="KW-0032">Aminotransferase</keyword>
<evidence type="ECO:0000313" key="5">
    <source>
        <dbReference type="Proteomes" id="UP000731465"/>
    </source>
</evidence>
<proteinExistence type="inferred from homology"/>
<evidence type="ECO:0000256" key="3">
    <source>
        <dbReference type="RuleBase" id="RU004508"/>
    </source>
</evidence>
<keyword evidence="1 3" id="KW-0663">Pyridoxal phosphate</keyword>
<dbReference type="RefSeq" id="WP_219936313.1">
    <property type="nucleotide sequence ID" value="NZ_JAGFNY010000002.1"/>
</dbReference>
<dbReference type="PIRSF" id="PIRSF000390">
    <property type="entry name" value="PLP_StrS"/>
    <property type="match status" value="1"/>
</dbReference>
<dbReference type="InterPro" id="IPR015422">
    <property type="entry name" value="PyrdxlP-dep_Trfase_small"/>
</dbReference>
<dbReference type="Gene3D" id="3.90.1150.10">
    <property type="entry name" value="Aspartate Aminotransferase, domain 1"/>
    <property type="match status" value="1"/>
</dbReference>
<dbReference type="NCBIfam" id="TIGR03588">
    <property type="entry name" value="PseC"/>
    <property type="match status" value="1"/>
</dbReference>
<dbReference type="PANTHER" id="PTHR30244:SF34">
    <property type="entry name" value="DTDP-4-AMINO-4,6-DIDEOXYGALACTOSE TRANSAMINASE"/>
    <property type="match status" value="1"/>
</dbReference>
<protein>
    <submittedName>
        <fullName evidence="4">UDP-4-amino-4, 6-dideoxy-N-acetyl-beta-L-altrosamine transaminase</fullName>
        <ecNumber evidence="4">2.6.1.92</ecNumber>
    </submittedName>
</protein>
<dbReference type="InterPro" id="IPR020026">
    <property type="entry name" value="PseC"/>
</dbReference>
<dbReference type="InterPro" id="IPR015424">
    <property type="entry name" value="PyrdxlP-dep_Trfase"/>
</dbReference>
<dbReference type="InterPro" id="IPR000653">
    <property type="entry name" value="DegT/StrS_aminotransferase"/>
</dbReference>
<keyword evidence="5" id="KW-1185">Reference proteome</keyword>
<dbReference type="EMBL" id="JAGFNY010000002">
    <property type="protein sequence ID" value="MBW7569601.1"/>
    <property type="molecule type" value="Genomic_DNA"/>
</dbReference>
<dbReference type="InterPro" id="IPR015421">
    <property type="entry name" value="PyrdxlP-dep_Trfase_major"/>
</dbReference>
<sequence>MIPYSTQTIDNDDIEAVKEVLQSDYLTCGPAVKRFETEVATYTGSRFSVAVNSCTSALHLAMIALGVDSKCTVFVSAVSFVASANCARFLGADVSFVDVDKYTGNMNIDALEQMLIEAKKKNKLPKVVVAVHLSGRAVDLERLYKLKLEYGFYLLEDAAHALGATYRGSMIGSNKYSDITVLSFHPVKIITTAEGGMCLTNNERFYSIIKSYAAHGIVHDKDKLVNKNMPAYYYEMQELGFNYRLSDLQAALGISQLNKIDDFLSKRRAHAKAYPELLKHDLIKCPVPDSQGNESSWHLYQLIVLNDKRDYLFNALRDKGIFVQIHYLPIYRHPYYQSLKNYPPLEGAEYFFSHTISIPLYPNMTKVDQQMVSACILKLADEM</sequence>
<evidence type="ECO:0000313" key="4">
    <source>
        <dbReference type="EMBL" id="MBW7569601.1"/>
    </source>
</evidence>
<accession>A0ABS7DER6</accession>
<organism evidence="4 5">
    <name type="scientific">Succinivibrio faecicola</name>
    <dbReference type="NCBI Taxonomy" id="2820300"/>
    <lineage>
        <taxon>Bacteria</taxon>
        <taxon>Pseudomonadati</taxon>
        <taxon>Pseudomonadota</taxon>
        <taxon>Gammaproteobacteria</taxon>
        <taxon>Aeromonadales</taxon>
        <taxon>Succinivibrionaceae</taxon>
        <taxon>Succinivibrio</taxon>
    </lineage>
</organism>
<comment type="similarity">
    <text evidence="2 3">Belongs to the DegT/DnrJ/EryC1 family.</text>
</comment>
<evidence type="ECO:0000256" key="1">
    <source>
        <dbReference type="ARBA" id="ARBA00022898"/>
    </source>
</evidence>
<dbReference type="Pfam" id="PF01041">
    <property type="entry name" value="DegT_DnrJ_EryC1"/>
    <property type="match status" value="1"/>
</dbReference>
<keyword evidence="4" id="KW-0808">Transferase</keyword>
<dbReference type="PANTHER" id="PTHR30244">
    <property type="entry name" value="TRANSAMINASE"/>
    <property type="match status" value="1"/>
</dbReference>
<gene>
    <name evidence="4" type="primary">pseC</name>
    <name evidence="4" type="ORF">J5V48_01690</name>
</gene>
<dbReference type="CDD" id="cd00616">
    <property type="entry name" value="AHBA_syn"/>
    <property type="match status" value="1"/>
</dbReference>
<dbReference type="Gene3D" id="3.40.640.10">
    <property type="entry name" value="Type I PLP-dependent aspartate aminotransferase-like (Major domain)"/>
    <property type="match status" value="1"/>
</dbReference>
<comment type="caution">
    <text evidence="4">The sequence shown here is derived from an EMBL/GenBank/DDBJ whole genome shotgun (WGS) entry which is preliminary data.</text>
</comment>
<dbReference type="GO" id="GO:0008483">
    <property type="term" value="F:transaminase activity"/>
    <property type="evidence" value="ECO:0007669"/>
    <property type="project" value="UniProtKB-KW"/>
</dbReference>
<dbReference type="Proteomes" id="UP000731465">
    <property type="component" value="Unassembled WGS sequence"/>
</dbReference>
<reference evidence="4 5" key="1">
    <citation type="submission" date="2021-03" db="EMBL/GenBank/DDBJ databases">
        <title>Succinivibrio sp. nov. isolated from feces of cow.</title>
        <authorList>
            <person name="Choi J.-Y."/>
        </authorList>
    </citation>
    <scope>NUCLEOTIDE SEQUENCE [LARGE SCALE GENOMIC DNA]</scope>
    <source>
        <strain evidence="4 5">AGMB01872</strain>
    </source>
</reference>
<evidence type="ECO:0000256" key="2">
    <source>
        <dbReference type="ARBA" id="ARBA00037999"/>
    </source>
</evidence>